<dbReference type="Proteomes" id="UP000004605">
    <property type="component" value="Unassembled WGS sequence"/>
</dbReference>
<comment type="caution">
    <text evidence="1">The sequence shown here is derived from an EMBL/GenBank/DDBJ whole genome shotgun (WGS) entry which is preliminary data.</text>
</comment>
<dbReference type="EMBL" id="AFWF01000003">
    <property type="protein sequence ID" value="EGU49394.1"/>
    <property type="molecule type" value="Genomic_DNA"/>
</dbReference>
<dbReference type="AlphaFoldDB" id="F9RWE1"/>
<proteinExistence type="predicted"/>
<reference evidence="1 2" key="1">
    <citation type="journal article" date="2012" name="Int. J. Syst. Evol. Microbiol.">
        <title>Vibrio caribbeanicus sp. nov., isolated from the marine sponge Scleritoderma cyanea.</title>
        <authorList>
            <person name="Hoffmann M."/>
            <person name="Monday S.R."/>
            <person name="Allard M.W."/>
            <person name="Strain E.A."/>
            <person name="Whittaker P."/>
            <person name="Naum M."/>
            <person name="McCarthy P.J."/>
            <person name="Lopez J.V."/>
            <person name="Fischer M."/>
            <person name="Brown E.W."/>
        </authorList>
    </citation>
    <scope>NUCLEOTIDE SEQUENCE [LARGE SCALE GENOMIC DNA]</scope>
    <source>
        <strain evidence="1 2">ATCC 700023</strain>
    </source>
</reference>
<name>F9RWE1_9VIBR</name>
<organism evidence="1 2">
    <name type="scientific">Vibrio ichthyoenteri ATCC 700023</name>
    <dbReference type="NCBI Taxonomy" id="870968"/>
    <lineage>
        <taxon>Bacteria</taxon>
        <taxon>Pseudomonadati</taxon>
        <taxon>Pseudomonadota</taxon>
        <taxon>Gammaproteobacteria</taxon>
        <taxon>Vibrionales</taxon>
        <taxon>Vibrionaceae</taxon>
        <taxon>Vibrio</taxon>
    </lineage>
</organism>
<evidence type="ECO:0000313" key="2">
    <source>
        <dbReference type="Proteomes" id="UP000004605"/>
    </source>
</evidence>
<accession>F9RWE1</accession>
<protein>
    <submittedName>
        <fullName evidence="1">Uncharacterized protein</fullName>
    </submittedName>
</protein>
<dbReference type="RefSeq" id="WP_006710189.1">
    <property type="nucleotide sequence ID" value="NZ_AFWF01000003.1"/>
</dbReference>
<keyword evidence="2" id="KW-1185">Reference proteome</keyword>
<gene>
    <name evidence="1" type="ORF">VII00023_10170</name>
</gene>
<evidence type="ECO:0000313" key="1">
    <source>
        <dbReference type="EMBL" id="EGU49394.1"/>
    </source>
</evidence>
<sequence length="68" mass="7801">MFKFNLHIRYTNQKENTELNVEANYESSELQNDQSPRSKVGLVLDYVFLAVNILSTVPILLDTVSNLI</sequence>